<evidence type="ECO:0000313" key="2">
    <source>
        <dbReference type="Proteomes" id="UP000663859"/>
    </source>
</evidence>
<keyword evidence="2" id="KW-1185">Reference proteome</keyword>
<evidence type="ECO:0000313" key="1">
    <source>
        <dbReference type="EMBL" id="CAF0692578.1"/>
    </source>
</evidence>
<sequence length="144" mass="15921">MATKHAKEFVRVSISFLDASLRREHVGLVVPGPKLTTAISPPLLAIETEELRRPPLESHTIQRAAADGLPQIDTCTPSGISARGSTVLLRTWPMDWTISTSHWPTSAVSPASLHFGHDIRDTVPVAHRTLSCRFFTIHHFDNAR</sequence>
<comment type="caution">
    <text evidence="1">The sequence shown here is derived from an EMBL/GenBank/DDBJ whole genome shotgun (WGS) entry which is preliminary data.</text>
</comment>
<proteinExistence type="predicted"/>
<protein>
    <submittedName>
        <fullName evidence="1">Uncharacterized protein</fullName>
    </submittedName>
</protein>
<organism evidence="1 2">
    <name type="scientific">Candidatus Methylacidithermus pantelleriae</name>
    <dbReference type="NCBI Taxonomy" id="2744239"/>
    <lineage>
        <taxon>Bacteria</taxon>
        <taxon>Pseudomonadati</taxon>
        <taxon>Verrucomicrobiota</taxon>
        <taxon>Methylacidiphilae</taxon>
        <taxon>Methylacidiphilales</taxon>
        <taxon>Methylacidiphilaceae</taxon>
        <taxon>Candidatus Methylacidithermus</taxon>
    </lineage>
</organism>
<accession>A0A8J2BKC5</accession>
<reference evidence="1" key="1">
    <citation type="submission" date="2021-02" db="EMBL/GenBank/DDBJ databases">
        <authorList>
            <person name="Cremers G."/>
            <person name="Picone N."/>
        </authorList>
    </citation>
    <scope>NUCLEOTIDE SEQUENCE</scope>
    <source>
        <strain evidence="1">PQ17</strain>
    </source>
</reference>
<dbReference type="Proteomes" id="UP000663859">
    <property type="component" value="Unassembled WGS sequence"/>
</dbReference>
<dbReference type="AlphaFoldDB" id="A0A8J2BKC5"/>
<name>A0A8J2BKC5_9BACT</name>
<gene>
    <name evidence="1" type="ORF">MPNT_120064</name>
</gene>
<dbReference type="EMBL" id="CAJNOB010000004">
    <property type="protein sequence ID" value="CAF0692578.1"/>
    <property type="molecule type" value="Genomic_DNA"/>
</dbReference>